<evidence type="ECO:0000313" key="2">
    <source>
        <dbReference type="Proteomes" id="UP000494256"/>
    </source>
</evidence>
<comment type="caution">
    <text evidence="1">The sequence shown here is derived from an EMBL/GenBank/DDBJ whole genome shotgun (WGS) entry which is preliminary data.</text>
</comment>
<organism evidence="1 2">
    <name type="scientific">Arctia plantaginis</name>
    <name type="common">Wood tiger moth</name>
    <name type="synonym">Phalaena plantaginis</name>
    <dbReference type="NCBI Taxonomy" id="874455"/>
    <lineage>
        <taxon>Eukaryota</taxon>
        <taxon>Metazoa</taxon>
        <taxon>Ecdysozoa</taxon>
        <taxon>Arthropoda</taxon>
        <taxon>Hexapoda</taxon>
        <taxon>Insecta</taxon>
        <taxon>Pterygota</taxon>
        <taxon>Neoptera</taxon>
        <taxon>Endopterygota</taxon>
        <taxon>Lepidoptera</taxon>
        <taxon>Glossata</taxon>
        <taxon>Ditrysia</taxon>
        <taxon>Noctuoidea</taxon>
        <taxon>Erebidae</taxon>
        <taxon>Arctiinae</taxon>
        <taxon>Arctia</taxon>
    </lineage>
</organism>
<evidence type="ECO:0000313" key="1">
    <source>
        <dbReference type="EMBL" id="CAB3259606.1"/>
    </source>
</evidence>
<sequence length="147" mass="16685">MLIGVWLQETSVRAWVSFCVIFVANFNQLNHVTNIRQKILDLVLSDLPYCTVSAAQDSLTKIDPLHPNLEANISIVDSKDLNINSNNRKLNYYKADYEAIRGALSGIDWNSELAECTNVNSMVSIFYAKLNEIINKYVPHKKSGERH</sequence>
<gene>
    <name evidence="1" type="ORF">APLA_LOCUS16601</name>
</gene>
<proteinExistence type="predicted"/>
<protein>
    <submittedName>
        <fullName evidence="1">Uncharacterized protein</fullName>
    </submittedName>
</protein>
<accession>A0A8S1BIJ6</accession>
<dbReference type="AlphaFoldDB" id="A0A8S1BIJ6"/>
<reference evidence="1 2" key="1">
    <citation type="submission" date="2020-04" db="EMBL/GenBank/DDBJ databases">
        <authorList>
            <person name="Wallbank WR R."/>
            <person name="Pardo Diaz C."/>
            <person name="Kozak K."/>
            <person name="Martin S."/>
            <person name="Jiggins C."/>
            <person name="Moest M."/>
            <person name="Warren A I."/>
            <person name="Byers J.R.P. K."/>
            <person name="Montejo-Kovacevich G."/>
            <person name="Yen C E."/>
        </authorList>
    </citation>
    <scope>NUCLEOTIDE SEQUENCE [LARGE SCALE GENOMIC DNA]</scope>
</reference>
<dbReference type="EMBL" id="CADEBD010000745">
    <property type="protein sequence ID" value="CAB3259606.1"/>
    <property type="molecule type" value="Genomic_DNA"/>
</dbReference>
<dbReference type="Proteomes" id="UP000494256">
    <property type="component" value="Unassembled WGS sequence"/>
</dbReference>
<dbReference type="OrthoDB" id="7180956at2759"/>
<name>A0A8S1BIJ6_ARCPL</name>